<sequence>MKVGWSASHSEFLIDDYYYFSKLKKLCLDNGIKVDCVSSFYKLQEYDIIVFNYPEMRFRISEINRIKNWLKKGKKIVFTSYYNNFDNVTDVINAVLNKLNTQIKLAKDVIIDEKNNIGDIYYPIAKWNNKNVVMPCSSRVLGGNPIIRSDKGVFSSEEDISKGKIVVFGTCVFWDNYSIDLESNGELALHTLSEI</sequence>
<dbReference type="EMBL" id="DRUC01000075">
    <property type="protein sequence ID" value="HHF48547.1"/>
    <property type="molecule type" value="Genomic_DNA"/>
</dbReference>
<gene>
    <name evidence="3" type="ORF">ENL48_05210</name>
    <name evidence="2" type="ORF">ENT89_06515</name>
    <name evidence="1" type="ORF">ENX77_00975</name>
</gene>
<protein>
    <recommendedName>
        <fullName evidence="4">DUF4350 domain-containing protein</fullName>
    </recommendedName>
</protein>
<accession>A0A7C3YE97</accession>
<evidence type="ECO:0000313" key="3">
    <source>
        <dbReference type="EMBL" id="HHF48547.1"/>
    </source>
</evidence>
<dbReference type="SUPFAM" id="SSF52317">
    <property type="entry name" value="Class I glutamine amidotransferase-like"/>
    <property type="match status" value="1"/>
</dbReference>
<evidence type="ECO:0000313" key="2">
    <source>
        <dbReference type="EMBL" id="HGU59783.1"/>
    </source>
</evidence>
<dbReference type="AlphaFoldDB" id="A0A7C3YE97"/>
<reference evidence="1" key="1">
    <citation type="journal article" date="2020" name="mSystems">
        <title>Genome- and Community-Level Interaction Insights into Carbon Utilization and Element Cycling Functions of Hydrothermarchaeota in Hydrothermal Sediment.</title>
        <authorList>
            <person name="Zhou Z."/>
            <person name="Liu Y."/>
            <person name="Xu W."/>
            <person name="Pan J."/>
            <person name="Luo Z.H."/>
            <person name="Li M."/>
        </authorList>
    </citation>
    <scope>NUCLEOTIDE SEQUENCE [LARGE SCALE GENOMIC DNA]</scope>
    <source>
        <strain evidence="3">SpSt-10</strain>
        <strain evidence="2">SpSt-62</strain>
        <strain evidence="1">SpSt-97</strain>
    </source>
</reference>
<dbReference type="InterPro" id="IPR029062">
    <property type="entry name" value="Class_I_gatase-like"/>
</dbReference>
<proteinExistence type="predicted"/>
<dbReference type="EMBL" id="DTAK01000047">
    <property type="protein sequence ID" value="HGU59783.1"/>
    <property type="molecule type" value="Genomic_DNA"/>
</dbReference>
<name>A0A7C3YE97_9EURY</name>
<evidence type="ECO:0008006" key="4">
    <source>
        <dbReference type="Google" id="ProtNLM"/>
    </source>
</evidence>
<evidence type="ECO:0000313" key="1">
    <source>
        <dbReference type="EMBL" id="HGE65699.1"/>
    </source>
</evidence>
<comment type="caution">
    <text evidence="1">The sequence shown here is derived from an EMBL/GenBank/DDBJ whole genome shotgun (WGS) entry which is preliminary data.</text>
</comment>
<organism evidence="1">
    <name type="scientific">Geoglobus ahangari</name>
    <dbReference type="NCBI Taxonomy" id="113653"/>
    <lineage>
        <taxon>Archaea</taxon>
        <taxon>Methanobacteriati</taxon>
        <taxon>Methanobacteriota</taxon>
        <taxon>Archaeoglobi</taxon>
        <taxon>Archaeoglobales</taxon>
        <taxon>Archaeoglobaceae</taxon>
        <taxon>Geoglobus</taxon>
    </lineage>
</organism>
<dbReference type="EMBL" id="DTPI01000006">
    <property type="protein sequence ID" value="HGE65699.1"/>
    <property type="molecule type" value="Genomic_DNA"/>
</dbReference>